<protein>
    <recommendedName>
        <fullName evidence="3">C-type lectin domain-containing protein</fullName>
    </recommendedName>
</protein>
<name>A0A315WCY2_GAMAF</name>
<sequence length="266" mass="31224">MSSDIYSKVQLSKKVRYTRNEQENRTDWEEKEVNIYESAENVADYYSVSQPQEEGKPTDTKTTSCEEKFFQSKTLQNPAMGYNVSCHHHPDHILMFSDIKSTPDLIQRVRYSKAKQEDTAEWEEKKVHIYNYINDMMDDSQLEGVTLEIIKLRKTHSDLSEMAANYSQLHKSYEILSKNHNQLTDQVKRLNDTITGEEENTWDNSKTNCEQRGAHLVIINSHSEQEFIKQFNKNGESWIGLQHTSVSINGQWTYDWRWVDESPLTQ</sequence>
<dbReference type="PROSITE" id="PS50041">
    <property type="entry name" value="C_TYPE_LECTIN_2"/>
    <property type="match status" value="1"/>
</dbReference>
<proteinExistence type="predicted"/>
<organism evidence="4 5">
    <name type="scientific">Gambusia affinis</name>
    <name type="common">Western mosquitofish</name>
    <name type="synonym">Heterandria affinis</name>
    <dbReference type="NCBI Taxonomy" id="33528"/>
    <lineage>
        <taxon>Eukaryota</taxon>
        <taxon>Metazoa</taxon>
        <taxon>Chordata</taxon>
        <taxon>Craniata</taxon>
        <taxon>Vertebrata</taxon>
        <taxon>Euteleostomi</taxon>
        <taxon>Actinopterygii</taxon>
        <taxon>Neopterygii</taxon>
        <taxon>Teleostei</taxon>
        <taxon>Neoteleostei</taxon>
        <taxon>Acanthomorphata</taxon>
        <taxon>Ovalentaria</taxon>
        <taxon>Atherinomorphae</taxon>
        <taxon>Cyprinodontiformes</taxon>
        <taxon>Poeciliidae</taxon>
        <taxon>Poeciliinae</taxon>
        <taxon>Gambusia</taxon>
    </lineage>
</organism>
<feature type="non-terminal residue" evidence="4">
    <location>
        <position position="266"/>
    </location>
</feature>
<evidence type="ECO:0000256" key="2">
    <source>
        <dbReference type="SAM" id="Coils"/>
    </source>
</evidence>
<dbReference type="InterPro" id="IPR001304">
    <property type="entry name" value="C-type_lectin-like"/>
</dbReference>
<dbReference type="SUPFAM" id="SSF56436">
    <property type="entry name" value="C-type lectin-like"/>
    <property type="match status" value="1"/>
</dbReference>
<dbReference type="InterPro" id="IPR016187">
    <property type="entry name" value="CTDL_fold"/>
</dbReference>
<comment type="subcellular location">
    <subcellularLocation>
        <location evidence="1">Cell membrane</location>
        <topology evidence="1">Single-pass type II membrane protein</topology>
    </subcellularLocation>
</comment>
<keyword evidence="2" id="KW-0175">Coiled coil</keyword>
<dbReference type="InterPro" id="IPR016186">
    <property type="entry name" value="C-type_lectin-like/link_sf"/>
</dbReference>
<dbReference type="PANTHER" id="PTHR45710:SF26">
    <property type="entry name" value="RH26557P"/>
    <property type="match status" value="1"/>
</dbReference>
<evidence type="ECO:0000313" key="4">
    <source>
        <dbReference type="EMBL" id="PWA33342.1"/>
    </source>
</evidence>
<comment type="caution">
    <text evidence="4">The sequence shown here is derived from an EMBL/GenBank/DDBJ whole genome shotgun (WGS) entry which is preliminary data.</text>
</comment>
<feature type="coiled-coil region" evidence="2">
    <location>
        <begin position="173"/>
        <end position="200"/>
    </location>
</feature>
<dbReference type="Pfam" id="PF00059">
    <property type="entry name" value="Lectin_C"/>
    <property type="match status" value="1"/>
</dbReference>
<accession>A0A315WCY2</accession>
<dbReference type="InterPro" id="IPR050828">
    <property type="entry name" value="C-type_lectin/matrix_domain"/>
</dbReference>
<feature type="domain" description="C-type lectin" evidence="3">
    <location>
        <begin position="197"/>
        <end position="266"/>
    </location>
</feature>
<dbReference type="PANTHER" id="PTHR45710">
    <property type="entry name" value="C-TYPE LECTIN DOMAIN-CONTAINING PROTEIN 180"/>
    <property type="match status" value="1"/>
</dbReference>
<evidence type="ECO:0000256" key="1">
    <source>
        <dbReference type="ARBA" id="ARBA00004401"/>
    </source>
</evidence>
<dbReference type="GO" id="GO:0005886">
    <property type="term" value="C:plasma membrane"/>
    <property type="evidence" value="ECO:0007669"/>
    <property type="project" value="UniProtKB-SubCell"/>
</dbReference>
<reference evidence="4 5" key="1">
    <citation type="journal article" date="2018" name="G3 (Bethesda)">
        <title>A High-Quality Reference Genome for the Invasive Mosquitofish Gambusia affinis Using a Chicago Library.</title>
        <authorList>
            <person name="Hoffberg S.L."/>
            <person name="Troendle N.J."/>
            <person name="Glenn T.C."/>
            <person name="Mahmud O."/>
            <person name="Louha S."/>
            <person name="Chalopin D."/>
            <person name="Bennetzen J.L."/>
            <person name="Mauricio R."/>
        </authorList>
    </citation>
    <scope>NUCLEOTIDE SEQUENCE [LARGE SCALE GENOMIC DNA]</scope>
    <source>
        <strain evidence="4">NE01/NJP1002.9</strain>
        <tissue evidence="4">Muscle</tissue>
    </source>
</reference>
<evidence type="ECO:0000259" key="3">
    <source>
        <dbReference type="PROSITE" id="PS50041"/>
    </source>
</evidence>
<dbReference type="Gene3D" id="3.10.100.10">
    <property type="entry name" value="Mannose-Binding Protein A, subunit A"/>
    <property type="match status" value="1"/>
</dbReference>
<evidence type="ECO:0000313" key="5">
    <source>
        <dbReference type="Proteomes" id="UP000250572"/>
    </source>
</evidence>
<dbReference type="Proteomes" id="UP000250572">
    <property type="component" value="Unassembled WGS sequence"/>
</dbReference>
<keyword evidence="5" id="KW-1185">Reference proteome</keyword>
<dbReference type="AlphaFoldDB" id="A0A315WCY2"/>
<dbReference type="EMBL" id="NHOQ01000064">
    <property type="protein sequence ID" value="PWA33342.1"/>
    <property type="molecule type" value="Genomic_DNA"/>
</dbReference>
<gene>
    <name evidence="4" type="ORF">CCH79_00014127</name>
</gene>